<name>A0A5M6CGK7_9BACT</name>
<dbReference type="RefSeq" id="WP_150034068.1">
    <property type="nucleotide sequence ID" value="NZ_VWSH01000004.1"/>
</dbReference>
<evidence type="ECO:0008006" key="3">
    <source>
        <dbReference type="Google" id="ProtNLM"/>
    </source>
</evidence>
<sequence>MKKAILIIILFFYFLKVSGEAGKHKMVHLISPETTGIKGNTFILEYQVFESHDKSTTETDTVRHPGDYIYFSAEGKAYMNYKGKPDSIDYFFPDRKSVSFGDTPFKIIILDNGFFKLYQDETEANGDYNKVTYLLKKK</sequence>
<gene>
    <name evidence="1" type="ORF">F0919_17435</name>
</gene>
<reference evidence="1 2" key="1">
    <citation type="submission" date="2019-09" db="EMBL/GenBank/DDBJ databases">
        <title>Genome sequence and assembly of Taibaiella sp.</title>
        <authorList>
            <person name="Chhetri G."/>
        </authorList>
    </citation>
    <scope>NUCLEOTIDE SEQUENCE [LARGE SCALE GENOMIC DNA]</scope>
    <source>
        <strain evidence="1 2">KVB11</strain>
    </source>
</reference>
<proteinExistence type="predicted"/>
<protein>
    <recommendedName>
        <fullName evidence="3">Lipocalin-like domain-containing protein</fullName>
    </recommendedName>
</protein>
<organism evidence="1 2">
    <name type="scientific">Taibaiella lutea</name>
    <dbReference type="NCBI Taxonomy" id="2608001"/>
    <lineage>
        <taxon>Bacteria</taxon>
        <taxon>Pseudomonadati</taxon>
        <taxon>Bacteroidota</taxon>
        <taxon>Chitinophagia</taxon>
        <taxon>Chitinophagales</taxon>
        <taxon>Chitinophagaceae</taxon>
        <taxon>Taibaiella</taxon>
    </lineage>
</organism>
<keyword evidence="2" id="KW-1185">Reference proteome</keyword>
<evidence type="ECO:0000313" key="1">
    <source>
        <dbReference type="EMBL" id="KAA5532565.1"/>
    </source>
</evidence>
<dbReference type="EMBL" id="VWSH01000004">
    <property type="protein sequence ID" value="KAA5532565.1"/>
    <property type="molecule type" value="Genomic_DNA"/>
</dbReference>
<dbReference type="AlphaFoldDB" id="A0A5M6CGK7"/>
<comment type="caution">
    <text evidence="1">The sequence shown here is derived from an EMBL/GenBank/DDBJ whole genome shotgun (WGS) entry which is preliminary data.</text>
</comment>
<accession>A0A5M6CGK7</accession>
<evidence type="ECO:0000313" key="2">
    <source>
        <dbReference type="Proteomes" id="UP000323632"/>
    </source>
</evidence>
<dbReference type="Proteomes" id="UP000323632">
    <property type="component" value="Unassembled WGS sequence"/>
</dbReference>